<keyword evidence="3" id="KW-1185">Reference proteome</keyword>
<feature type="signal peptide" evidence="1">
    <location>
        <begin position="1"/>
        <end position="33"/>
    </location>
</feature>
<dbReference type="HOGENOM" id="CLU_502363_0_0_6"/>
<keyword evidence="1" id="KW-0732">Signal</keyword>
<proteinExistence type="predicted"/>
<organism evidence="2 3">
    <name type="scientific">Pseudoxanthomonas spadix (strain BD-a59)</name>
    <dbReference type="NCBI Taxonomy" id="1045855"/>
    <lineage>
        <taxon>Bacteria</taxon>
        <taxon>Pseudomonadati</taxon>
        <taxon>Pseudomonadota</taxon>
        <taxon>Gammaproteobacteria</taxon>
        <taxon>Lysobacterales</taxon>
        <taxon>Lysobacteraceae</taxon>
        <taxon>Pseudoxanthomonas</taxon>
    </lineage>
</organism>
<gene>
    <name evidence="2" type="ordered locus">DSC_11865</name>
</gene>
<protein>
    <submittedName>
        <fullName evidence="2">Uncharacterized protein</fullName>
    </submittedName>
</protein>
<evidence type="ECO:0000256" key="1">
    <source>
        <dbReference type="SAM" id="SignalP"/>
    </source>
</evidence>
<sequence length="542" mass="60187">MPSETTERKGRMNTRHFIAVNLALLLTLPDASAQNSGDMTIDYVPSAELGMGWNSITGKPTHNRCILFRKKLDPGSRRYVDFRRVTDSAMLQSALNISAEAKAKGVFGSAGAKASFSQTQSTSLDTLTVAAIATVVNEPEVAMARGDENAAGTIMLDDKFAKLSRSHPGHFLTQCGDSFVKEIQRGAEIVGTLNSSTTEETMKSEAMAEIRADFTTWAFNGRVDTSRLEKRKKYNFHVNYQQVGTNETKLSTTYEGLVAAVEALPEAAIKGPVGKTMRLERYDITGNWGGAEGATWLQKQYLPLVNQYLRYASLEKEIANVVSTQDKYILGYGTNLQSVKDMGTELQAKTILLKNALQKCINSSNSKPTCSIPKSASLSDYDYLYRIPLRKGSFPLDAQLQSDLQALEIARASERTTSPTNTETRCHHREPVSRLCVGEHQVRVANPAYDAIRANIERLKGNITTAENQYVGELRKQTLEQRVQYIAMNRCSLQSEDLGCLTYAEIDAYKPRIDTLIPTPVLRSTLERRLSPEETRLIRKLD</sequence>
<name>G7UQL4_PSEUP</name>
<evidence type="ECO:0000313" key="3">
    <source>
        <dbReference type="Proteomes" id="UP000005870"/>
    </source>
</evidence>
<dbReference type="EMBL" id="CP003093">
    <property type="protein sequence ID" value="AER57017.1"/>
    <property type="molecule type" value="Genomic_DNA"/>
</dbReference>
<dbReference type="KEGG" id="psd:DSC_11865"/>
<accession>G7UQL4</accession>
<reference evidence="2 3" key="1">
    <citation type="journal article" date="2012" name="J. Bacteriol.">
        <title>Complete Genome Sequence of the BTEX-Degrading Bacterium Pseudoxanthomonas spadix BD-a59.</title>
        <authorList>
            <person name="Lee S.H."/>
            <person name="Jin H.M."/>
            <person name="Lee H.J."/>
            <person name="Kim J.M."/>
            <person name="Jeon C.O."/>
        </authorList>
    </citation>
    <scope>NUCLEOTIDE SEQUENCE [LARGE SCALE GENOMIC DNA]</scope>
    <source>
        <strain evidence="2 3">BD-a59</strain>
    </source>
</reference>
<dbReference type="Proteomes" id="UP000005870">
    <property type="component" value="Chromosome"/>
</dbReference>
<evidence type="ECO:0000313" key="2">
    <source>
        <dbReference type="EMBL" id="AER57017.1"/>
    </source>
</evidence>
<feature type="chain" id="PRO_5003504233" evidence="1">
    <location>
        <begin position="34"/>
        <end position="542"/>
    </location>
</feature>
<dbReference type="STRING" id="1045855.DSC_11865"/>
<dbReference type="AlphaFoldDB" id="G7UQL4"/>